<dbReference type="EMBL" id="BK057798">
    <property type="protein sequence ID" value="DAE92330.1"/>
    <property type="molecule type" value="Genomic_DNA"/>
</dbReference>
<name>A0A8S5RSJ9_9CAUD</name>
<sequence length="426" mass="48967">MKYQKLSTRQNLAMTWWNRPGFEVYDGIICDGSIRSGKTVAMTVGFIMWAMTRFDGYNFAICGKTIESLRRNVTSNLPVWLAGVFSFKEHRTENKIVVSANDKSNSFYLFGGKDESSAALIQGITLAGILLDEVALMPESFVNQATARCSVEGAKLWFNCNPEGPSHWFYTKWVLGASRRKMLHLHFTMDDNLSLSATVKARYESLYSGVFYDRFIRGLWRVAEGLVYQFGEKNVTDEVPESGEYYISIDYGTLNPFSAGLWCVNEDKAVRIAEYYYSGRDKKAQKTDEEYCDEIEKLAGSHYIRAVIVDPSASSFITALRRRSGFSVRNANNDVLDGIRVTGRLLKNGKLKIHRSCKDAIREFGLYRWDDEKNSDQVIKENDHAMDDIRYMCNTVLRRYYRLDRRENEEVQEMADRKILARILPK</sequence>
<dbReference type="Gene3D" id="3.30.420.280">
    <property type="match status" value="1"/>
</dbReference>
<proteinExistence type="predicted"/>
<reference evidence="1" key="1">
    <citation type="journal article" date="2021" name="Proc. Natl. Acad. Sci. U.S.A.">
        <title>A Catalog of Tens of Thousands of Viruses from Human Metagenomes Reveals Hidden Associations with Chronic Diseases.</title>
        <authorList>
            <person name="Tisza M.J."/>
            <person name="Buck C.B."/>
        </authorList>
    </citation>
    <scope>NUCLEOTIDE SEQUENCE</scope>
    <source>
        <strain evidence="1">Ct44j18</strain>
    </source>
</reference>
<dbReference type="NCBIfam" id="TIGR01547">
    <property type="entry name" value="phage_term_2"/>
    <property type="match status" value="1"/>
</dbReference>
<dbReference type="InterPro" id="IPR006437">
    <property type="entry name" value="Phage_terminase_lsu"/>
</dbReference>
<protein>
    <submittedName>
        <fullName evidence="1">Large terminase</fullName>
    </submittedName>
</protein>
<dbReference type="InterPro" id="IPR027417">
    <property type="entry name" value="P-loop_NTPase"/>
</dbReference>
<dbReference type="Pfam" id="PF03237">
    <property type="entry name" value="Terminase_6N"/>
    <property type="match status" value="1"/>
</dbReference>
<accession>A0A8S5RSJ9</accession>
<organism evidence="1">
    <name type="scientific">Myoviridae sp. ct44j18</name>
    <dbReference type="NCBI Taxonomy" id="2827600"/>
    <lineage>
        <taxon>Viruses</taxon>
        <taxon>Duplodnaviria</taxon>
        <taxon>Heunggongvirae</taxon>
        <taxon>Uroviricota</taxon>
        <taxon>Caudoviricetes</taxon>
    </lineage>
</organism>
<dbReference type="Gene3D" id="3.40.50.300">
    <property type="entry name" value="P-loop containing nucleotide triphosphate hydrolases"/>
    <property type="match status" value="1"/>
</dbReference>
<evidence type="ECO:0000313" key="1">
    <source>
        <dbReference type="EMBL" id="DAE92330.1"/>
    </source>
</evidence>